<keyword evidence="10" id="KW-1133">Transmembrane helix</keyword>
<comment type="catalytic activity">
    <reaction evidence="1">
        <text>ATP + protein L-histidine = ADP + protein N-phospho-L-histidine.</text>
        <dbReference type="EC" id="2.7.13.3"/>
    </reaction>
</comment>
<evidence type="ECO:0000259" key="11">
    <source>
        <dbReference type="PROSITE" id="PS50109"/>
    </source>
</evidence>
<dbReference type="AlphaFoldDB" id="A0AAW3JRH8"/>
<reference evidence="12 13" key="1">
    <citation type="submission" date="2015-10" db="EMBL/GenBank/DDBJ databases">
        <title>Butyribacter intestini gen. nov., sp. nov., a butyric acid-producing bacterium of the family Lachnospiraceae isolated from the human faeces.</title>
        <authorList>
            <person name="Zou Y."/>
            <person name="Xue W."/>
            <person name="Luo G."/>
            <person name="Lv M."/>
        </authorList>
    </citation>
    <scope>NUCLEOTIDE SEQUENCE [LARGE SCALE GENOMIC DNA]</scope>
    <source>
        <strain evidence="12 13">TF01-11</strain>
    </source>
</reference>
<evidence type="ECO:0000256" key="10">
    <source>
        <dbReference type="SAM" id="Phobius"/>
    </source>
</evidence>
<keyword evidence="9" id="KW-0175">Coiled coil</keyword>
<feature type="coiled-coil region" evidence="9">
    <location>
        <begin position="245"/>
        <end position="272"/>
    </location>
</feature>
<dbReference type="InterPro" id="IPR036097">
    <property type="entry name" value="HisK_dim/P_sf"/>
</dbReference>
<dbReference type="CDD" id="cd00075">
    <property type="entry name" value="HATPase"/>
    <property type="match status" value="1"/>
</dbReference>
<dbReference type="PANTHER" id="PTHR45453:SF1">
    <property type="entry name" value="PHOSPHATE REGULON SENSOR PROTEIN PHOR"/>
    <property type="match status" value="1"/>
</dbReference>
<dbReference type="PANTHER" id="PTHR45453">
    <property type="entry name" value="PHOSPHATE REGULON SENSOR PROTEIN PHOR"/>
    <property type="match status" value="1"/>
</dbReference>
<dbReference type="InterPro" id="IPR036890">
    <property type="entry name" value="HATPase_C_sf"/>
</dbReference>
<keyword evidence="7" id="KW-0902">Two-component regulatory system</keyword>
<evidence type="ECO:0000256" key="9">
    <source>
        <dbReference type="SAM" id="Coils"/>
    </source>
</evidence>
<dbReference type="InterPro" id="IPR003594">
    <property type="entry name" value="HATPase_dom"/>
</dbReference>
<dbReference type="Gene3D" id="1.10.287.130">
    <property type="match status" value="1"/>
</dbReference>
<name>A0AAW3JRH8_9FIRM</name>
<dbReference type="Gene3D" id="3.30.565.10">
    <property type="entry name" value="Histidine kinase-like ATPase, C-terminal domain"/>
    <property type="match status" value="1"/>
</dbReference>
<dbReference type="FunFam" id="3.30.565.10:FF:000006">
    <property type="entry name" value="Sensor histidine kinase WalK"/>
    <property type="match status" value="1"/>
</dbReference>
<protein>
    <recommendedName>
        <fullName evidence="3">histidine kinase</fullName>
        <ecNumber evidence="3">2.7.13.3</ecNumber>
    </recommendedName>
</protein>
<keyword evidence="8 10" id="KW-0472">Membrane</keyword>
<keyword evidence="4" id="KW-0597">Phosphoprotein</keyword>
<evidence type="ECO:0000256" key="5">
    <source>
        <dbReference type="ARBA" id="ARBA00022679"/>
    </source>
</evidence>
<dbReference type="SMART" id="SM00388">
    <property type="entry name" value="HisKA"/>
    <property type="match status" value="1"/>
</dbReference>
<evidence type="ECO:0000256" key="6">
    <source>
        <dbReference type="ARBA" id="ARBA00022777"/>
    </source>
</evidence>
<dbReference type="GO" id="GO:0000155">
    <property type="term" value="F:phosphorelay sensor kinase activity"/>
    <property type="evidence" value="ECO:0007669"/>
    <property type="project" value="InterPro"/>
</dbReference>
<dbReference type="Gene3D" id="6.10.340.10">
    <property type="match status" value="1"/>
</dbReference>
<evidence type="ECO:0000313" key="13">
    <source>
        <dbReference type="Proteomes" id="UP000050833"/>
    </source>
</evidence>
<comment type="caution">
    <text evidence="12">The sequence shown here is derived from an EMBL/GenBank/DDBJ whole genome shotgun (WGS) entry which is preliminary data.</text>
</comment>
<dbReference type="PROSITE" id="PS50109">
    <property type="entry name" value="HIS_KIN"/>
    <property type="match status" value="1"/>
</dbReference>
<evidence type="ECO:0000256" key="8">
    <source>
        <dbReference type="ARBA" id="ARBA00023136"/>
    </source>
</evidence>
<keyword evidence="10" id="KW-0812">Transmembrane</keyword>
<dbReference type="PRINTS" id="PR00344">
    <property type="entry name" value="BCTRLSENSOR"/>
</dbReference>
<proteinExistence type="predicted"/>
<dbReference type="InterPro" id="IPR004358">
    <property type="entry name" value="Sig_transdc_His_kin-like_C"/>
</dbReference>
<dbReference type="EMBL" id="LLKB01000005">
    <property type="protein sequence ID" value="KQC85114.1"/>
    <property type="molecule type" value="Genomic_DNA"/>
</dbReference>
<evidence type="ECO:0000256" key="7">
    <source>
        <dbReference type="ARBA" id="ARBA00023012"/>
    </source>
</evidence>
<dbReference type="GO" id="GO:0005886">
    <property type="term" value="C:plasma membrane"/>
    <property type="evidence" value="ECO:0007669"/>
    <property type="project" value="TreeGrafter"/>
</dbReference>
<keyword evidence="13" id="KW-1185">Reference proteome</keyword>
<gene>
    <name evidence="12" type="ORF">APZ18_10455</name>
</gene>
<dbReference type="EC" id="2.7.13.3" evidence="3"/>
<evidence type="ECO:0000256" key="1">
    <source>
        <dbReference type="ARBA" id="ARBA00000085"/>
    </source>
</evidence>
<keyword evidence="6" id="KW-0418">Kinase</keyword>
<dbReference type="RefSeq" id="WP_055944663.1">
    <property type="nucleotide sequence ID" value="NZ_JAQDCV010000005.1"/>
</dbReference>
<evidence type="ECO:0000256" key="2">
    <source>
        <dbReference type="ARBA" id="ARBA00004370"/>
    </source>
</evidence>
<dbReference type="SUPFAM" id="SSF47384">
    <property type="entry name" value="Homodimeric domain of signal transducing histidine kinase"/>
    <property type="match status" value="1"/>
</dbReference>
<dbReference type="CDD" id="cd00082">
    <property type="entry name" value="HisKA"/>
    <property type="match status" value="1"/>
</dbReference>
<dbReference type="InterPro" id="IPR003661">
    <property type="entry name" value="HisK_dim/P_dom"/>
</dbReference>
<dbReference type="FunFam" id="1.10.287.130:FF:000001">
    <property type="entry name" value="Two-component sensor histidine kinase"/>
    <property type="match status" value="1"/>
</dbReference>
<dbReference type="GO" id="GO:0004721">
    <property type="term" value="F:phosphoprotein phosphatase activity"/>
    <property type="evidence" value="ECO:0007669"/>
    <property type="project" value="TreeGrafter"/>
</dbReference>
<feature type="transmembrane region" description="Helical" evidence="10">
    <location>
        <begin position="21"/>
        <end position="44"/>
    </location>
</feature>
<organism evidence="12 13">
    <name type="scientific">Butyribacter intestini</name>
    <dbReference type="NCBI Taxonomy" id="1703332"/>
    <lineage>
        <taxon>Bacteria</taxon>
        <taxon>Bacillati</taxon>
        <taxon>Bacillota</taxon>
        <taxon>Clostridia</taxon>
        <taxon>Lachnospirales</taxon>
        <taxon>Lachnospiraceae</taxon>
        <taxon>Butyribacter</taxon>
    </lineage>
</organism>
<dbReference type="InterPro" id="IPR005467">
    <property type="entry name" value="His_kinase_dom"/>
</dbReference>
<feature type="transmembrane region" description="Helical" evidence="10">
    <location>
        <begin position="190"/>
        <end position="210"/>
    </location>
</feature>
<evidence type="ECO:0000313" key="12">
    <source>
        <dbReference type="EMBL" id="KQC85114.1"/>
    </source>
</evidence>
<accession>A0AAW3JRH8</accession>
<sequence length="509" mass="58431">MKKICKRISDKIKGNDISIRIYVSFAFVLIFTGLLTGAIFINLYQKNYVRSYTELLTKQGKMISKRVSKFASKKKQSQFQRYNVYMDEIEQAEKTDIWIVSNEQAENPLDEDYTNAEISRETITKQMGIVMENAYKGQISSNAAYDQVYGMVILYVAVPIKTVKTKEVCGAVLMVSMVDKQTMGIDEGKYLISISLFISAVISIALGFAFSKYLSRPLEKIGKYINRIAAGDYSGINVKKPGSQIGKLENNLDDLSKRLYKAKTERENQEQLRMDFFANVSHELRTPITVMRGYTETLNDGVITDEVMVNEYYRKMLIECRSMERLVGDLFILSKMQNPDFKIEKEPVSIRQVFGDVLRSAREIARKKNITITQKLSVDDEEPCMILGDYERLRQMFMIIIDNAVKFSYESGEIIISIEKRITPKKQVKIYVSIQDFGVGISKEALPYIFEKFYKSKLKQNQKGTGLGLMIAKQIALRHGCDIMVESEIEQGTKFSFEFEECVSMDEYE</sequence>
<feature type="domain" description="Histidine kinase" evidence="11">
    <location>
        <begin position="279"/>
        <end position="503"/>
    </location>
</feature>
<dbReference type="GO" id="GO:0016036">
    <property type="term" value="P:cellular response to phosphate starvation"/>
    <property type="evidence" value="ECO:0007669"/>
    <property type="project" value="TreeGrafter"/>
</dbReference>
<evidence type="ECO:0000256" key="3">
    <source>
        <dbReference type="ARBA" id="ARBA00012438"/>
    </source>
</evidence>
<keyword evidence="5" id="KW-0808">Transferase</keyword>
<evidence type="ECO:0000256" key="4">
    <source>
        <dbReference type="ARBA" id="ARBA00022553"/>
    </source>
</evidence>
<comment type="subcellular location">
    <subcellularLocation>
        <location evidence="2">Membrane</location>
    </subcellularLocation>
</comment>
<dbReference type="Pfam" id="PF00512">
    <property type="entry name" value="HisKA"/>
    <property type="match status" value="1"/>
</dbReference>
<dbReference type="Pfam" id="PF02518">
    <property type="entry name" value="HATPase_c"/>
    <property type="match status" value="1"/>
</dbReference>
<dbReference type="InterPro" id="IPR050351">
    <property type="entry name" value="BphY/WalK/GraS-like"/>
</dbReference>
<dbReference type="Proteomes" id="UP000050833">
    <property type="component" value="Unassembled WGS sequence"/>
</dbReference>
<dbReference type="SMART" id="SM00387">
    <property type="entry name" value="HATPase_c"/>
    <property type="match status" value="1"/>
</dbReference>
<dbReference type="SUPFAM" id="SSF55874">
    <property type="entry name" value="ATPase domain of HSP90 chaperone/DNA topoisomerase II/histidine kinase"/>
    <property type="match status" value="1"/>
</dbReference>